<keyword evidence="2" id="KW-1185">Reference proteome</keyword>
<name>A0ABW8SB79_9CLOT</name>
<reference evidence="1 2" key="1">
    <citation type="submission" date="2024-11" db="EMBL/GenBank/DDBJ databases">
        <authorList>
            <person name="Heng Y.C."/>
            <person name="Lim A.C.H."/>
            <person name="Lee J.K.Y."/>
            <person name="Kittelmann S."/>
        </authorList>
    </citation>
    <scope>NUCLEOTIDE SEQUENCE [LARGE SCALE GENOMIC DNA]</scope>
    <source>
        <strain evidence="1 2">WILCCON 0112</strain>
    </source>
</reference>
<dbReference type="SUPFAM" id="SSF47598">
    <property type="entry name" value="Ribbon-helix-helix"/>
    <property type="match status" value="1"/>
</dbReference>
<evidence type="ECO:0000313" key="2">
    <source>
        <dbReference type="Proteomes" id="UP001623600"/>
    </source>
</evidence>
<evidence type="ECO:0000313" key="1">
    <source>
        <dbReference type="EMBL" id="MFL0168139.1"/>
    </source>
</evidence>
<accession>A0ABW8SB79</accession>
<dbReference type="CDD" id="cd22231">
    <property type="entry name" value="RHH_NikR_HicB-like"/>
    <property type="match status" value="1"/>
</dbReference>
<comment type="caution">
    <text evidence="1">The sequence shown here is derived from an EMBL/GenBank/DDBJ whole genome shotgun (WGS) entry which is preliminary data.</text>
</comment>
<dbReference type="InterPro" id="IPR010985">
    <property type="entry name" value="Ribbon_hlx_hlx"/>
</dbReference>
<gene>
    <name evidence="1" type="ORF">ACJDTP_24070</name>
</gene>
<dbReference type="RefSeq" id="WP_406762659.1">
    <property type="nucleotide sequence ID" value="NZ_JBJIAB010000047.1"/>
</dbReference>
<sequence length="64" mass="7468">MNTKIILKPKEDTTSTFSIRIDKSLLSRFDILSNESGYSRNELIKFAMEHYIDSVEVLKKDTKK</sequence>
<dbReference type="Proteomes" id="UP001623600">
    <property type="component" value="Unassembled WGS sequence"/>
</dbReference>
<organism evidence="1 2">
    <name type="scientific">Candidatus Clostridium helianthi</name>
    <dbReference type="NCBI Taxonomy" id="3381660"/>
    <lineage>
        <taxon>Bacteria</taxon>
        <taxon>Bacillati</taxon>
        <taxon>Bacillota</taxon>
        <taxon>Clostridia</taxon>
        <taxon>Eubacteriales</taxon>
        <taxon>Clostridiaceae</taxon>
        <taxon>Clostridium</taxon>
    </lineage>
</organism>
<protein>
    <submittedName>
        <fullName evidence="1">CopG family ribbon-helix-helix protein</fullName>
    </submittedName>
</protein>
<proteinExistence type="predicted"/>
<dbReference type="EMBL" id="JBJIAB010000047">
    <property type="protein sequence ID" value="MFL0168139.1"/>
    <property type="molecule type" value="Genomic_DNA"/>
</dbReference>